<dbReference type="AlphaFoldDB" id="A0A1I2UX40"/>
<feature type="transmembrane region" description="Helical" evidence="1">
    <location>
        <begin position="70"/>
        <end position="92"/>
    </location>
</feature>
<proteinExistence type="predicted"/>
<dbReference type="GO" id="GO:0004175">
    <property type="term" value="F:endopeptidase activity"/>
    <property type="evidence" value="ECO:0007669"/>
    <property type="project" value="UniProtKB-ARBA"/>
</dbReference>
<evidence type="ECO:0000313" key="4">
    <source>
        <dbReference type="Proteomes" id="UP000199337"/>
    </source>
</evidence>
<feature type="transmembrane region" description="Helical" evidence="1">
    <location>
        <begin position="12"/>
        <end position="32"/>
    </location>
</feature>
<evidence type="ECO:0000313" key="3">
    <source>
        <dbReference type="EMBL" id="SFG81685.1"/>
    </source>
</evidence>
<evidence type="ECO:0000259" key="2">
    <source>
        <dbReference type="Pfam" id="PF02517"/>
    </source>
</evidence>
<dbReference type="STRING" id="341036.SAMN05660649_02784"/>
<dbReference type="Pfam" id="PF02517">
    <property type="entry name" value="Rce1-like"/>
    <property type="match status" value="1"/>
</dbReference>
<dbReference type="InterPro" id="IPR003675">
    <property type="entry name" value="Rce1/LyrA-like_dom"/>
</dbReference>
<feature type="transmembrane region" description="Helical" evidence="1">
    <location>
        <begin position="162"/>
        <end position="181"/>
    </location>
</feature>
<organism evidence="3 4">
    <name type="scientific">Desulfotruncus arcticus DSM 17038</name>
    <dbReference type="NCBI Taxonomy" id="1121424"/>
    <lineage>
        <taxon>Bacteria</taxon>
        <taxon>Bacillati</taxon>
        <taxon>Bacillota</taxon>
        <taxon>Clostridia</taxon>
        <taxon>Eubacteriales</taxon>
        <taxon>Desulfallaceae</taxon>
        <taxon>Desulfotruncus</taxon>
    </lineage>
</organism>
<keyword evidence="1" id="KW-0812">Transmembrane</keyword>
<dbReference type="OrthoDB" id="9782250at2"/>
<protein>
    <recommendedName>
        <fullName evidence="2">CAAX prenyl protease 2/Lysostaphin resistance protein A-like domain-containing protein</fullName>
    </recommendedName>
</protein>
<keyword evidence="4" id="KW-1185">Reference proteome</keyword>
<keyword evidence="1" id="KW-0472">Membrane</keyword>
<dbReference type="RefSeq" id="WP_092471989.1">
    <property type="nucleotide sequence ID" value="NZ_FOOX01000010.1"/>
</dbReference>
<accession>A0A1I2UX40</accession>
<feature type="transmembrane region" description="Helical" evidence="1">
    <location>
        <begin position="122"/>
        <end position="141"/>
    </location>
</feature>
<feature type="transmembrane region" description="Helical" evidence="1">
    <location>
        <begin position="187"/>
        <end position="203"/>
    </location>
</feature>
<dbReference type="EMBL" id="FOOX01000010">
    <property type="protein sequence ID" value="SFG81685.1"/>
    <property type="molecule type" value="Genomic_DNA"/>
</dbReference>
<feature type="domain" description="CAAX prenyl protease 2/Lysostaphin resistance protein A-like" evidence="2">
    <location>
        <begin position="123"/>
        <end position="220"/>
    </location>
</feature>
<dbReference type="GO" id="GO:0080120">
    <property type="term" value="P:CAAX-box protein maturation"/>
    <property type="evidence" value="ECO:0007669"/>
    <property type="project" value="UniProtKB-ARBA"/>
</dbReference>
<evidence type="ECO:0000256" key="1">
    <source>
        <dbReference type="SAM" id="Phobius"/>
    </source>
</evidence>
<dbReference type="Proteomes" id="UP000199337">
    <property type="component" value="Unassembled WGS sequence"/>
</dbReference>
<sequence>MKYIANKDYFYIKYLGLFFVSAGAVTLLLTILKVSTATYQLVTDQIALLGILLVACAGRKKYFLIDIKKINWPVLAFSLLLGLAISLITRWLQIKLLELGYMVMPGASQITIADMVAVNTDYYAVLVSVILLGPLMEELLFRFIGLGLVNQTVIDNIENRRFRILLFVSWSVVLSSLFALLHRPDLSAFPFYFGSSIIYCLVFNKYGFFASLLAHSATNTGSALMFLWSW</sequence>
<feature type="transmembrane region" description="Helical" evidence="1">
    <location>
        <begin position="38"/>
        <end position="58"/>
    </location>
</feature>
<reference evidence="4" key="1">
    <citation type="submission" date="2016-10" db="EMBL/GenBank/DDBJ databases">
        <authorList>
            <person name="Varghese N."/>
            <person name="Submissions S."/>
        </authorList>
    </citation>
    <scope>NUCLEOTIDE SEQUENCE [LARGE SCALE GENOMIC DNA]</scope>
    <source>
        <strain evidence="4">DSM 17038</strain>
    </source>
</reference>
<gene>
    <name evidence="3" type="ORF">SAMN05660649_02784</name>
</gene>
<keyword evidence="1" id="KW-1133">Transmembrane helix</keyword>
<name>A0A1I2UX40_9FIRM</name>